<dbReference type="AlphaFoldDB" id="A0A3B1BTQ9"/>
<name>A0A3B1BTQ9_9ZZZZ</name>
<dbReference type="GO" id="GO:0016758">
    <property type="term" value="F:hexosyltransferase activity"/>
    <property type="evidence" value="ECO:0007669"/>
    <property type="project" value="TreeGrafter"/>
</dbReference>
<dbReference type="Pfam" id="PF13439">
    <property type="entry name" value="Glyco_transf_4"/>
    <property type="match status" value="1"/>
</dbReference>
<gene>
    <name evidence="3" type="ORF">MNBD_NITROSPINAE01-252</name>
</gene>
<dbReference type="Pfam" id="PF00534">
    <property type="entry name" value="Glycos_transf_1"/>
    <property type="match status" value="1"/>
</dbReference>
<dbReference type="Gene3D" id="3.40.50.2000">
    <property type="entry name" value="Glycogen Phosphorylase B"/>
    <property type="match status" value="2"/>
</dbReference>
<dbReference type="PANTHER" id="PTHR45947">
    <property type="entry name" value="SULFOQUINOVOSYL TRANSFERASE SQD2"/>
    <property type="match status" value="1"/>
</dbReference>
<dbReference type="PANTHER" id="PTHR45947:SF3">
    <property type="entry name" value="SULFOQUINOVOSYL TRANSFERASE SQD2"/>
    <property type="match status" value="1"/>
</dbReference>
<feature type="domain" description="Glycosyl transferase family 1" evidence="1">
    <location>
        <begin position="181"/>
        <end position="338"/>
    </location>
</feature>
<sequence>MRVCFIYDRLSGGLPRATLDASVALANKGHDVLVCGPINAHPHFAEEAYKLGVSLENMSQGWFLNFSRNIIKRVSEFNPQVIFSSHRGCDVKASNLACKLGIKHIIIFNANPFTQDEQNPSLYFLRMRNYFWSRAVRKSAKVVCISCYIANAIKKRFNLDSGKIAMILHSANLEKFLCTKIKDLPEKTKPIKLLAVGRLSEEKRPDLFVELVRLLNATAEYRFLATWAGDGELQDDIEQLIEASGLSGQITLAGDVKHVEDEYKDADIFVHFRTDEAAGVVFIEAQSAGVPVIAFNSGGIPDYVEDGKTGLLCEPLNIQEMKEKILRLVSNREMYCSMSVAGV</sequence>
<feature type="non-terminal residue" evidence="3">
    <location>
        <position position="343"/>
    </location>
</feature>
<proteinExistence type="predicted"/>
<feature type="domain" description="Glycosyltransferase subfamily 4-like N-terminal" evidence="2">
    <location>
        <begin position="12"/>
        <end position="172"/>
    </location>
</feature>
<dbReference type="SUPFAM" id="SSF53756">
    <property type="entry name" value="UDP-Glycosyltransferase/glycogen phosphorylase"/>
    <property type="match status" value="1"/>
</dbReference>
<dbReference type="InterPro" id="IPR028098">
    <property type="entry name" value="Glyco_trans_4-like_N"/>
</dbReference>
<dbReference type="InterPro" id="IPR001296">
    <property type="entry name" value="Glyco_trans_1"/>
</dbReference>
<evidence type="ECO:0000259" key="2">
    <source>
        <dbReference type="Pfam" id="PF13439"/>
    </source>
</evidence>
<reference evidence="3" key="1">
    <citation type="submission" date="2018-06" db="EMBL/GenBank/DDBJ databases">
        <authorList>
            <person name="Zhirakovskaya E."/>
        </authorList>
    </citation>
    <scope>NUCLEOTIDE SEQUENCE</scope>
</reference>
<dbReference type="InterPro" id="IPR050194">
    <property type="entry name" value="Glycosyltransferase_grp1"/>
</dbReference>
<evidence type="ECO:0000259" key="1">
    <source>
        <dbReference type="Pfam" id="PF00534"/>
    </source>
</evidence>
<evidence type="ECO:0000313" key="3">
    <source>
        <dbReference type="EMBL" id="VAX15593.1"/>
    </source>
</evidence>
<organism evidence="3">
    <name type="scientific">hydrothermal vent metagenome</name>
    <dbReference type="NCBI Taxonomy" id="652676"/>
    <lineage>
        <taxon>unclassified sequences</taxon>
        <taxon>metagenomes</taxon>
        <taxon>ecological metagenomes</taxon>
    </lineage>
</organism>
<evidence type="ECO:0008006" key="4">
    <source>
        <dbReference type="Google" id="ProtNLM"/>
    </source>
</evidence>
<accession>A0A3B1BTQ9</accession>
<dbReference type="EMBL" id="UOGC01000014">
    <property type="protein sequence ID" value="VAX15593.1"/>
    <property type="molecule type" value="Genomic_DNA"/>
</dbReference>
<protein>
    <recommendedName>
        <fullName evidence="4">Glycosyltransferase</fullName>
    </recommendedName>
</protein>
<dbReference type="CDD" id="cd03801">
    <property type="entry name" value="GT4_PimA-like"/>
    <property type="match status" value="1"/>
</dbReference>